<dbReference type="Proteomes" id="UP000523795">
    <property type="component" value="Unassembled WGS sequence"/>
</dbReference>
<keyword evidence="4" id="KW-1185">Reference proteome</keyword>
<evidence type="ECO:0000313" key="3">
    <source>
        <dbReference type="EMBL" id="NKX51455.1"/>
    </source>
</evidence>
<dbReference type="Pfam" id="PF07331">
    <property type="entry name" value="TctB"/>
    <property type="match status" value="1"/>
</dbReference>
<proteinExistence type="predicted"/>
<feature type="transmembrane region" description="Helical" evidence="1">
    <location>
        <begin position="105"/>
        <end position="126"/>
    </location>
</feature>
<feature type="non-terminal residue" evidence="3">
    <location>
        <position position="145"/>
    </location>
</feature>
<keyword evidence="1" id="KW-1133">Transmembrane helix</keyword>
<keyword evidence="1" id="KW-0472">Membrane</keyword>
<evidence type="ECO:0000256" key="1">
    <source>
        <dbReference type="SAM" id="Phobius"/>
    </source>
</evidence>
<reference evidence="3 4" key="1">
    <citation type="submission" date="2020-04" db="EMBL/GenBank/DDBJ databases">
        <authorList>
            <person name="Liu S."/>
        </authorList>
    </citation>
    <scope>NUCLEOTIDE SEQUENCE [LARGE SCALE GENOMIC DNA]</scope>
    <source>
        <strain evidence="3 4">CGMCC 1.15091</strain>
    </source>
</reference>
<keyword evidence="1" id="KW-0812">Transmembrane</keyword>
<name>A0ABX1JTG9_9MICC</name>
<accession>A0ABX1JTG9</accession>
<comment type="caution">
    <text evidence="3">The sequence shown here is derived from an EMBL/GenBank/DDBJ whole genome shotgun (WGS) entry which is preliminary data.</text>
</comment>
<feature type="transmembrane region" description="Helical" evidence="1">
    <location>
        <begin position="41"/>
        <end position="61"/>
    </location>
</feature>
<gene>
    <name evidence="3" type="ORF">HER39_12930</name>
</gene>
<evidence type="ECO:0000259" key="2">
    <source>
        <dbReference type="Pfam" id="PF07331"/>
    </source>
</evidence>
<dbReference type="EMBL" id="JAAZSR010000233">
    <property type="protein sequence ID" value="NKX51455.1"/>
    <property type="molecule type" value="Genomic_DNA"/>
</dbReference>
<protein>
    <submittedName>
        <fullName evidence="3">Tripartite tricarboxylate transporter TctB family protein</fullName>
    </submittedName>
</protein>
<dbReference type="InterPro" id="IPR009936">
    <property type="entry name" value="DUF1468"/>
</dbReference>
<feature type="transmembrane region" description="Helical" evidence="1">
    <location>
        <begin position="73"/>
        <end position="93"/>
    </location>
</feature>
<feature type="domain" description="DUF1468" evidence="2">
    <location>
        <begin position="49"/>
        <end position="140"/>
    </location>
</feature>
<evidence type="ECO:0000313" key="4">
    <source>
        <dbReference type="Proteomes" id="UP000523795"/>
    </source>
</evidence>
<organism evidence="3 4">
    <name type="scientific">Arthrobacter deserti</name>
    <dbReference type="NCBI Taxonomy" id="1742687"/>
    <lineage>
        <taxon>Bacteria</taxon>
        <taxon>Bacillati</taxon>
        <taxon>Actinomycetota</taxon>
        <taxon>Actinomycetes</taxon>
        <taxon>Micrococcales</taxon>
        <taxon>Micrococcaceae</taxon>
        <taxon>Arthrobacter</taxon>
    </lineage>
</organism>
<sequence>MNETANVTPAPAEPEEDLTPEQLAARWEAEAPPAAGPGANLASSVLASALGAAGVILSLQLGLGTPAEPRPGLWPFAMGLVIVVLGLAQLVIGRRGGEGEKFSRLSWLVLFGAATLAGFVALMPVIGFEIPSVLLCFIWMKYLGG</sequence>